<proteinExistence type="predicted"/>
<accession>A0A812U8R6</accession>
<evidence type="ECO:0000259" key="2">
    <source>
        <dbReference type="Pfam" id="PF19036"/>
    </source>
</evidence>
<dbReference type="PANTHER" id="PTHR13027">
    <property type="entry name" value="SAND PROTEIN-RELATED"/>
    <property type="match status" value="1"/>
</dbReference>
<dbReference type="InterPro" id="IPR043972">
    <property type="entry name" value="FUZ/MON1/HPS1_longin_1"/>
</dbReference>
<dbReference type="EMBL" id="CAJNDS010002652">
    <property type="protein sequence ID" value="CAE7556873.1"/>
    <property type="molecule type" value="Genomic_DNA"/>
</dbReference>
<dbReference type="AlphaFoldDB" id="A0A812U8R6"/>
<gene>
    <name evidence="4" type="primary">MON1</name>
    <name evidence="4" type="ORF">SNAT2548_LOCUS31324</name>
</gene>
<evidence type="ECO:0000313" key="4">
    <source>
        <dbReference type="EMBL" id="CAE7556873.1"/>
    </source>
</evidence>
<dbReference type="InterPro" id="IPR043971">
    <property type="entry name" value="FUZ/MON1/HPS1_longin_2"/>
</dbReference>
<name>A0A812U8R6_9DINO</name>
<dbReference type="PRINTS" id="PR01546">
    <property type="entry name" value="YEAST73DUF"/>
</dbReference>
<dbReference type="GO" id="GO:0016192">
    <property type="term" value="P:vesicle-mediated transport"/>
    <property type="evidence" value="ECO:0007669"/>
    <property type="project" value="InterPro"/>
</dbReference>
<dbReference type="Pfam" id="PF19037">
    <property type="entry name" value="Fuz_longin_2"/>
    <property type="match status" value="1"/>
</dbReference>
<evidence type="ECO:0000313" key="5">
    <source>
        <dbReference type="Proteomes" id="UP000604046"/>
    </source>
</evidence>
<dbReference type="Proteomes" id="UP000604046">
    <property type="component" value="Unassembled WGS sequence"/>
</dbReference>
<sequence>MEGGSLGPEQVPKPDETQEASPNASDQDALSGGTSVKGGEANQVTSEVSDKNSRHSEGAGHARVVPSLAPPGDGCHRIWRRSYKKCRDQTDEMKEWYFHKRHVLVFTYSGKPVYTRYGEEDGLSGTTGALSAIVSKMAKFFFCDGAAADCLRYMTAGEHIFAFLEKGPLWLVCISCAGDLHGDMMCLLERVHMQIITILTAGIERTLVSRPNYDMRGLLGGTEHVVNSMIRWCVQDMFLQCEGFEALPLAPALRNMATEALKSARLPNVLFAFLMAGHRVLSAVSNRQYRLNALDLGMVINIIMSSASLRTGESWTPVCMSQYNDKGFAYAYISFLEGSDVGVVFLSTASDGEQFYAISQQAAIVKDVLKQPGLAEGIEEAISKSPIDLASVSRGTFNASAESSPGTRVPRRSLLATTAPANPQWQLLEGVIHAAYYVPALQQYFSSQITEAYQSRRRVKMLFRNYGRCRQLLRNAKVPCQICVATDHECFYVSMAADYQLFLSVPRGISTGVIAQFYHWVRSQESHIFLQISTW</sequence>
<protein>
    <submittedName>
        <fullName evidence="4">MON1 protein</fullName>
    </submittedName>
</protein>
<dbReference type="PANTHER" id="PTHR13027:SF7">
    <property type="entry name" value="VACUOLAR FUSION PROTEIN MON1 HOMOLOG"/>
    <property type="match status" value="1"/>
</dbReference>
<feature type="domain" description="FUZ/MON1/HPS1 second Longin" evidence="3">
    <location>
        <begin position="268"/>
        <end position="351"/>
    </location>
</feature>
<feature type="compositionally biased region" description="Polar residues" evidence="1">
    <location>
        <begin position="19"/>
        <end position="34"/>
    </location>
</feature>
<evidence type="ECO:0000259" key="3">
    <source>
        <dbReference type="Pfam" id="PF19037"/>
    </source>
</evidence>
<dbReference type="InterPro" id="IPR004353">
    <property type="entry name" value="Mon1"/>
</dbReference>
<reference evidence="4" key="1">
    <citation type="submission" date="2021-02" db="EMBL/GenBank/DDBJ databases">
        <authorList>
            <person name="Dougan E. K."/>
            <person name="Rhodes N."/>
            <person name="Thang M."/>
            <person name="Chan C."/>
        </authorList>
    </citation>
    <scope>NUCLEOTIDE SEQUENCE</scope>
</reference>
<dbReference type="OrthoDB" id="272411at2759"/>
<comment type="caution">
    <text evidence="4">The sequence shown here is derived from an EMBL/GenBank/DDBJ whole genome shotgun (WGS) entry which is preliminary data.</text>
</comment>
<organism evidence="4 5">
    <name type="scientific">Symbiodinium natans</name>
    <dbReference type="NCBI Taxonomy" id="878477"/>
    <lineage>
        <taxon>Eukaryota</taxon>
        <taxon>Sar</taxon>
        <taxon>Alveolata</taxon>
        <taxon>Dinophyceae</taxon>
        <taxon>Suessiales</taxon>
        <taxon>Symbiodiniaceae</taxon>
        <taxon>Symbiodinium</taxon>
    </lineage>
</organism>
<dbReference type="GO" id="GO:0006623">
    <property type="term" value="P:protein targeting to vacuole"/>
    <property type="evidence" value="ECO:0007669"/>
    <property type="project" value="InterPro"/>
</dbReference>
<keyword evidence="5" id="KW-1185">Reference proteome</keyword>
<feature type="domain" description="FUZ/MON1/HPS1 first Longin" evidence="2">
    <location>
        <begin position="101"/>
        <end position="228"/>
    </location>
</feature>
<evidence type="ECO:0000256" key="1">
    <source>
        <dbReference type="SAM" id="MobiDB-lite"/>
    </source>
</evidence>
<feature type="compositionally biased region" description="Basic and acidic residues" evidence="1">
    <location>
        <begin position="48"/>
        <end position="60"/>
    </location>
</feature>
<dbReference type="Pfam" id="PF19036">
    <property type="entry name" value="Fuz_longin_1"/>
    <property type="match status" value="1"/>
</dbReference>
<feature type="region of interest" description="Disordered" evidence="1">
    <location>
        <begin position="1"/>
        <end position="69"/>
    </location>
</feature>